<evidence type="ECO:0000256" key="1">
    <source>
        <dbReference type="SAM" id="SignalP"/>
    </source>
</evidence>
<keyword evidence="1" id="KW-0732">Signal</keyword>
<evidence type="ECO:0000313" key="4">
    <source>
        <dbReference type="Proteomes" id="UP000324760"/>
    </source>
</evidence>
<feature type="signal peptide" evidence="1">
    <location>
        <begin position="1"/>
        <end position="19"/>
    </location>
</feature>
<evidence type="ECO:0000259" key="2">
    <source>
        <dbReference type="SMART" id="SM00769"/>
    </source>
</evidence>
<dbReference type="Gene3D" id="2.60.40.1820">
    <property type="match status" value="1"/>
</dbReference>
<dbReference type="SUPFAM" id="SSF117070">
    <property type="entry name" value="LEA14-like"/>
    <property type="match status" value="1"/>
</dbReference>
<dbReference type="SMART" id="SM00769">
    <property type="entry name" value="WHy"/>
    <property type="match status" value="1"/>
</dbReference>
<dbReference type="RefSeq" id="WP_138987373.1">
    <property type="nucleotide sequence ID" value="NZ_CP043869.1"/>
</dbReference>
<dbReference type="KEGG" id="ncu:F0U83_08540"/>
<gene>
    <name evidence="3" type="ORF">F0U83_08540</name>
</gene>
<name>A0A5P1RAW3_9GAMM</name>
<accession>A0A5P1RAW3</accession>
<dbReference type="EMBL" id="CP043869">
    <property type="protein sequence ID" value="QEQ96760.1"/>
    <property type="molecule type" value="Genomic_DNA"/>
</dbReference>
<dbReference type="PROSITE" id="PS51257">
    <property type="entry name" value="PROKAR_LIPOPROTEIN"/>
    <property type="match status" value="1"/>
</dbReference>
<feature type="chain" id="PRO_5024978151" evidence="1">
    <location>
        <begin position="20"/>
        <end position="156"/>
    </location>
</feature>
<sequence>MHPSLRFLFFCLSFFILSACSTLKPLDFEDPSVTVNSVRVIPSEGVAPQFEISLHIINPNSISLPLKGVAYSVSVEDKKILTGVSNKLPVIEAYGEGDITLKASANLLNSIRLITSLMQKNSDKLTYTLDAKLDLGTLTPDIRISEKGEITLTPPR</sequence>
<feature type="domain" description="Water stress and hypersensitive response" evidence="2">
    <location>
        <begin position="33"/>
        <end position="149"/>
    </location>
</feature>
<dbReference type="InterPro" id="IPR013990">
    <property type="entry name" value="WHy-dom"/>
</dbReference>
<organism evidence="3 4">
    <name type="scientific">Neptunomonas concharum</name>
    <dbReference type="NCBI Taxonomy" id="1031538"/>
    <lineage>
        <taxon>Bacteria</taxon>
        <taxon>Pseudomonadati</taxon>
        <taxon>Pseudomonadota</taxon>
        <taxon>Gammaproteobacteria</taxon>
        <taxon>Oceanospirillales</taxon>
        <taxon>Oceanospirillaceae</taxon>
        <taxon>Neptunomonas</taxon>
    </lineage>
</organism>
<dbReference type="AlphaFoldDB" id="A0A5P1RAW3"/>
<dbReference type="OrthoDB" id="6196336at2"/>
<protein>
    <submittedName>
        <fullName evidence="3">LEA type 2 family protein</fullName>
    </submittedName>
</protein>
<keyword evidence="4" id="KW-1185">Reference proteome</keyword>
<proteinExistence type="predicted"/>
<dbReference type="InterPro" id="IPR004864">
    <property type="entry name" value="LEA_2"/>
</dbReference>
<dbReference type="Pfam" id="PF03168">
    <property type="entry name" value="LEA_2"/>
    <property type="match status" value="1"/>
</dbReference>
<dbReference type="GO" id="GO:0009269">
    <property type="term" value="P:response to desiccation"/>
    <property type="evidence" value="ECO:0007669"/>
    <property type="project" value="InterPro"/>
</dbReference>
<reference evidence="3 4" key="1">
    <citation type="journal article" date="2019" name="Biochem. Eng. J.">
        <title>Metabolic engineering of the marine bacteria Neptunomonas concharum for the production of acetoin and meso-2,3-butanediol from acetate.</title>
        <authorList>
            <person name="Li W."/>
            <person name="Pu N."/>
            <person name="Liu C.-X."/>
            <person name="Yuan Q.-P."/>
            <person name="Li Z.-J."/>
        </authorList>
    </citation>
    <scope>NUCLEOTIDE SEQUENCE [LARGE SCALE GENOMIC DNA]</scope>
    <source>
        <strain evidence="3 4">JCM17730</strain>
    </source>
</reference>
<dbReference type="Proteomes" id="UP000324760">
    <property type="component" value="Chromosome"/>
</dbReference>
<evidence type="ECO:0000313" key="3">
    <source>
        <dbReference type="EMBL" id="QEQ96760.1"/>
    </source>
</evidence>